<dbReference type="AlphaFoldDB" id="A0A182E5H6"/>
<feature type="compositionally biased region" description="Polar residues" evidence="1">
    <location>
        <begin position="395"/>
        <end position="408"/>
    </location>
</feature>
<dbReference type="WBParaSite" id="nOo.2.0.1.t03257-RA">
    <property type="protein sequence ID" value="nOo.2.0.1.t03257-RA"/>
    <property type="gene ID" value="nOo.2.0.1.g03257"/>
</dbReference>
<gene>
    <name evidence="2" type="ORF">NOO_LOCUS3257</name>
</gene>
<keyword evidence="3" id="KW-1185">Reference proteome</keyword>
<feature type="compositionally biased region" description="Basic and acidic residues" evidence="1">
    <location>
        <begin position="409"/>
        <end position="437"/>
    </location>
</feature>
<proteinExistence type="predicted"/>
<dbReference type="OrthoDB" id="5869075at2759"/>
<feature type="region of interest" description="Disordered" evidence="1">
    <location>
        <begin position="111"/>
        <end position="234"/>
    </location>
</feature>
<feature type="region of interest" description="Disordered" evidence="1">
    <location>
        <begin position="1"/>
        <end position="21"/>
    </location>
</feature>
<feature type="compositionally biased region" description="Polar residues" evidence="1">
    <location>
        <begin position="165"/>
        <end position="176"/>
    </location>
</feature>
<protein>
    <submittedName>
        <fullName evidence="4">Neurabin-1</fullName>
    </submittedName>
</protein>
<evidence type="ECO:0000313" key="3">
    <source>
        <dbReference type="Proteomes" id="UP000271087"/>
    </source>
</evidence>
<feature type="compositionally biased region" description="Polar residues" evidence="1">
    <location>
        <begin position="122"/>
        <end position="156"/>
    </location>
</feature>
<evidence type="ECO:0000313" key="2">
    <source>
        <dbReference type="EMBL" id="VDK68461.1"/>
    </source>
</evidence>
<dbReference type="EMBL" id="UYRW01000602">
    <property type="protein sequence ID" value="VDK68461.1"/>
    <property type="molecule type" value="Genomic_DNA"/>
</dbReference>
<feature type="compositionally biased region" description="Polar residues" evidence="1">
    <location>
        <begin position="67"/>
        <end position="77"/>
    </location>
</feature>
<dbReference type="STRING" id="42157.A0A182E5H6"/>
<feature type="region of interest" description="Disordered" evidence="1">
    <location>
        <begin position="67"/>
        <end position="88"/>
    </location>
</feature>
<name>A0A182E5H6_ONCOC</name>
<reference evidence="2 3" key="2">
    <citation type="submission" date="2018-08" db="EMBL/GenBank/DDBJ databases">
        <authorList>
            <person name="Laetsch R D."/>
            <person name="Stevens L."/>
            <person name="Kumar S."/>
            <person name="Blaxter L. M."/>
        </authorList>
    </citation>
    <scope>NUCLEOTIDE SEQUENCE [LARGE SCALE GENOMIC DNA]</scope>
</reference>
<feature type="region of interest" description="Disordered" evidence="1">
    <location>
        <begin position="395"/>
        <end position="437"/>
    </location>
</feature>
<reference evidence="4" key="1">
    <citation type="submission" date="2016-06" db="UniProtKB">
        <authorList>
            <consortium name="WormBaseParasite"/>
        </authorList>
    </citation>
    <scope>IDENTIFICATION</scope>
</reference>
<sequence>MADNQSHGHRKAIERNGKKTFVFGSSTPRDLSYMYSVPATLRTYDSKIEPIKRAKDETLTHYMRQARSATRIQSGSRDGSGDRAVRGTFAFGSSTPRIMSHLCDTTRKYSDDRINPQVGRRSYTTPTFPTSTRSKTVATSFHVQKNRTNGTTQKSSGMEEKKVTSKNTCRVQSASHQSKEGSEDFMKKKLETKNDKTKSVKKVIAKEKQLKNEKAAGRRTSEEKEFAKTEESKKAGFGNESEKCLIFKEQKPAVTLPEAIELLNASTTENEAKIPPVESMSGEKMVKAVAEDNSITKASGMESGIIQTLYEDSEEKNQPRSIEQGNLTDTFSIISIKKNHVDTDAKSDSEYNDEARREFSIDSRSEERKPFPSTESYNAAPTAIITDSATMKLSSSSVPDKTFSLSNDNKNDKQLHCPKNSEDEIKDRETVSKNPSDKQVDLESEQYRLSKISELIPENLHQLQGNDPTAFNKQSHQIDGKHKIIYNHNYEYYPETPREQECIHIDVERVYSFGDDVGSWLYCVLKGILLFF</sequence>
<accession>A0A182E5H6</accession>
<evidence type="ECO:0000256" key="1">
    <source>
        <dbReference type="SAM" id="MobiDB-lite"/>
    </source>
</evidence>
<organism evidence="4">
    <name type="scientific">Onchocerca ochengi</name>
    <name type="common">Filarial nematode worm</name>
    <dbReference type="NCBI Taxonomy" id="42157"/>
    <lineage>
        <taxon>Eukaryota</taxon>
        <taxon>Metazoa</taxon>
        <taxon>Ecdysozoa</taxon>
        <taxon>Nematoda</taxon>
        <taxon>Chromadorea</taxon>
        <taxon>Rhabditida</taxon>
        <taxon>Spirurina</taxon>
        <taxon>Spiruromorpha</taxon>
        <taxon>Filarioidea</taxon>
        <taxon>Onchocercidae</taxon>
        <taxon>Onchocerca</taxon>
    </lineage>
</organism>
<dbReference type="Proteomes" id="UP000271087">
    <property type="component" value="Unassembled WGS sequence"/>
</dbReference>
<feature type="compositionally biased region" description="Basic and acidic residues" evidence="1">
    <location>
        <begin position="177"/>
        <end position="234"/>
    </location>
</feature>
<feature type="region of interest" description="Disordered" evidence="1">
    <location>
        <begin position="342"/>
        <end position="380"/>
    </location>
</feature>
<evidence type="ECO:0000313" key="4">
    <source>
        <dbReference type="WBParaSite" id="nOo.2.0.1.t03257-RA"/>
    </source>
</evidence>
<feature type="compositionally biased region" description="Basic and acidic residues" evidence="1">
    <location>
        <begin position="342"/>
        <end position="370"/>
    </location>
</feature>